<keyword evidence="5 9" id="KW-0812">Transmembrane</keyword>
<protein>
    <submittedName>
        <fullName evidence="10">YeeE/YedE family protein</fullName>
    </submittedName>
</protein>
<comment type="similarity">
    <text evidence="8">Belongs to the TsuA/YedE (TC 9.B.102) family.</text>
</comment>
<feature type="transmembrane region" description="Helical" evidence="9">
    <location>
        <begin position="271"/>
        <end position="292"/>
    </location>
</feature>
<dbReference type="AlphaFoldDB" id="A0A848H475"/>
<feature type="transmembrane region" description="Helical" evidence="9">
    <location>
        <begin position="312"/>
        <end position="333"/>
    </location>
</feature>
<evidence type="ECO:0000256" key="5">
    <source>
        <dbReference type="ARBA" id="ARBA00022692"/>
    </source>
</evidence>
<proteinExistence type="inferred from homology"/>
<dbReference type="PANTHER" id="PTHR30574:SF1">
    <property type="entry name" value="SULPHUR TRANSPORT DOMAIN-CONTAINING PROTEIN"/>
    <property type="match status" value="1"/>
</dbReference>
<feature type="transmembrane region" description="Helical" evidence="9">
    <location>
        <begin position="339"/>
        <end position="358"/>
    </location>
</feature>
<dbReference type="Pfam" id="PF04143">
    <property type="entry name" value="Sulf_transp"/>
    <property type="match status" value="1"/>
</dbReference>
<keyword evidence="7 9" id="KW-0472">Membrane</keyword>
<keyword evidence="4" id="KW-0997">Cell inner membrane</keyword>
<comment type="subcellular location">
    <subcellularLocation>
        <location evidence="1">Cell inner membrane</location>
        <topology evidence="1">Multi-pass membrane protein</topology>
    </subcellularLocation>
</comment>
<feature type="transmembrane region" description="Helical" evidence="9">
    <location>
        <begin position="201"/>
        <end position="220"/>
    </location>
</feature>
<evidence type="ECO:0000313" key="11">
    <source>
        <dbReference type="Proteomes" id="UP000541185"/>
    </source>
</evidence>
<evidence type="ECO:0000256" key="6">
    <source>
        <dbReference type="ARBA" id="ARBA00022989"/>
    </source>
</evidence>
<feature type="transmembrane region" description="Helical" evidence="9">
    <location>
        <begin position="175"/>
        <end position="194"/>
    </location>
</feature>
<keyword evidence="3" id="KW-1003">Cell membrane</keyword>
<evidence type="ECO:0000256" key="8">
    <source>
        <dbReference type="ARBA" id="ARBA00035655"/>
    </source>
</evidence>
<keyword evidence="11" id="KW-1185">Reference proteome</keyword>
<accession>A0A848H475</accession>
<feature type="transmembrane region" description="Helical" evidence="9">
    <location>
        <begin position="84"/>
        <end position="102"/>
    </location>
</feature>
<feature type="transmembrane region" description="Helical" evidence="9">
    <location>
        <begin position="122"/>
        <end position="139"/>
    </location>
</feature>
<evidence type="ECO:0000256" key="3">
    <source>
        <dbReference type="ARBA" id="ARBA00022475"/>
    </source>
</evidence>
<comment type="caution">
    <text evidence="10">The sequence shown here is derived from an EMBL/GenBank/DDBJ whole genome shotgun (WGS) entry which is preliminary data.</text>
</comment>
<gene>
    <name evidence="10" type="ORF">HHL11_18655</name>
</gene>
<dbReference type="GO" id="GO:0005886">
    <property type="term" value="C:plasma membrane"/>
    <property type="evidence" value="ECO:0007669"/>
    <property type="project" value="UniProtKB-SubCell"/>
</dbReference>
<organism evidence="10 11">
    <name type="scientific">Ramlibacter agri</name>
    <dbReference type="NCBI Taxonomy" id="2728837"/>
    <lineage>
        <taxon>Bacteria</taxon>
        <taxon>Pseudomonadati</taxon>
        <taxon>Pseudomonadota</taxon>
        <taxon>Betaproteobacteria</taxon>
        <taxon>Burkholderiales</taxon>
        <taxon>Comamonadaceae</taxon>
        <taxon>Ramlibacter</taxon>
    </lineage>
</organism>
<keyword evidence="2" id="KW-0813">Transport</keyword>
<dbReference type="PANTHER" id="PTHR30574">
    <property type="entry name" value="INNER MEMBRANE PROTEIN YEDE"/>
    <property type="match status" value="1"/>
</dbReference>
<evidence type="ECO:0000256" key="1">
    <source>
        <dbReference type="ARBA" id="ARBA00004429"/>
    </source>
</evidence>
<dbReference type="InterPro" id="IPR007272">
    <property type="entry name" value="Sulf_transp_TsuA/YedE"/>
</dbReference>
<name>A0A848H475_9BURK</name>
<keyword evidence="6 9" id="KW-1133">Transmembrane helix</keyword>
<evidence type="ECO:0000256" key="2">
    <source>
        <dbReference type="ARBA" id="ARBA00022448"/>
    </source>
</evidence>
<dbReference type="EMBL" id="JABBFX010000001">
    <property type="protein sequence ID" value="NML45776.1"/>
    <property type="molecule type" value="Genomic_DNA"/>
</dbReference>
<evidence type="ECO:0000256" key="9">
    <source>
        <dbReference type="SAM" id="Phobius"/>
    </source>
</evidence>
<evidence type="ECO:0000313" key="10">
    <source>
        <dbReference type="EMBL" id="NML45776.1"/>
    </source>
</evidence>
<dbReference type="RefSeq" id="WP_169419846.1">
    <property type="nucleotide sequence ID" value="NZ_JABBFX010000001.1"/>
</dbReference>
<reference evidence="10 11" key="1">
    <citation type="submission" date="2020-04" db="EMBL/GenBank/DDBJ databases">
        <title>Ramlibacter sp. G-1-2-2 isolated from soil.</title>
        <authorList>
            <person name="Dahal R.H."/>
        </authorList>
    </citation>
    <scope>NUCLEOTIDE SEQUENCE [LARGE SCALE GENOMIC DNA]</scope>
    <source>
        <strain evidence="10 11">G-1-2-2</strain>
    </source>
</reference>
<dbReference type="Proteomes" id="UP000541185">
    <property type="component" value="Unassembled WGS sequence"/>
</dbReference>
<evidence type="ECO:0000256" key="7">
    <source>
        <dbReference type="ARBA" id="ARBA00023136"/>
    </source>
</evidence>
<sequence>MAEVQALAAKVLLAAFFLSFLFGAIAQRTHFCTMGALADAYNMGDTMRLRQWALAAGIAILGFWALAAAGQIDPAKTLYSGSRWIWLSALTGGALFGAGMVLASGCGSKNLVRLGAGNLKSLVVFLVLGLSAFATLKGITGVLRVNTVDRVAFDFGAPALLPVGIASLGGISLHAAGLASALVLGGGLALWALAGRGFRTFDNLLAGIGVGLVIVAAWWVSAHLGYLAEHPETLEETFLATNSGRAEALSFVGPIAYTLDWLLFFSDKSKLLTIGIVSVAGVVTGSFASALLRRQFRWQGFAGTEDVANHLVGAFLMGVGGVTALGCSIGQGLSGLATLSATSFVAVAGIVLGALGGLRWQAWRVERMA</sequence>
<feature type="transmembrane region" description="Helical" evidence="9">
    <location>
        <begin position="52"/>
        <end position="72"/>
    </location>
</feature>
<evidence type="ECO:0000256" key="4">
    <source>
        <dbReference type="ARBA" id="ARBA00022519"/>
    </source>
</evidence>